<keyword evidence="1" id="KW-0812">Transmembrane</keyword>
<dbReference type="Proteomes" id="UP000501648">
    <property type="component" value="Chromosome"/>
</dbReference>
<gene>
    <name evidence="2" type="ORF">C798_19770</name>
</gene>
<keyword evidence="1" id="KW-1133">Transmembrane helix</keyword>
<dbReference type="AlphaFoldDB" id="A0A6M3ZUS1"/>
<organism evidence="2 3">
    <name type="scientific">Herbaspirillum rubrisubalbicans Os34</name>
    <dbReference type="NCBI Taxonomy" id="1235827"/>
    <lineage>
        <taxon>Bacteria</taxon>
        <taxon>Pseudomonadati</taxon>
        <taxon>Pseudomonadota</taxon>
        <taxon>Betaproteobacteria</taxon>
        <taxon>Burkholderiales</taxon>
        <taxon>Oxalobacteraceae</taxon>
        <taxon>Herbaspirillum</taxon>
    </lineage>
</organism>
<sequence length="159" mass="19176">MEKILWKKDMLSRSQWQWAADHHKGVKRFFLIVFWVLLAIYFYNFLNVFWWNNKIFMPYYSEGSLMEHLKCFDGESRDFFIDRRPDIEPLGREDASLLLLENYDTTIFGSEVLKKRPECLGAYISYTAGRTEPYAILVVDRKTGENVFRITYLRDYLKR</sequence>
<name>A0A6M3ZUS1_9BURK</name>
<evidence type="ECO:0000313" key="3">
    <source>
        <dbReference type="Proteomes" id="UP000501648"/>
    </source>
</evidence>
<reference evidence="2 3" key="1">
    <citation type="journal article" date="2012" name="J. Bacteriol.">
        <title>Genome sequence of the pathogenic Herbaspirillum seropedicae strain Os34, isolated from rice roots.</title>
        <authorList>
            <person name="Ye W."/>
            <person name="Ye S."/>
            <person name="Liu J."/>
            <person name="Chang S."/>
            <person name="Chen M."/>
            <person name="Zhu B."/>
            <person name="Guo L."/>
            <person name="An Q."/>
        </authorList>
    </citation>
    <scope>NUCLEOTIDE SEQUENCE [LARGE SCALE GENOMIC DNA]</scope>
    <source>
        <strain evidence="2 3">Os34</strain>
    </source>
</reference>
<evidence type="ECO:0000313" key="2">
    <source>
        <dbReference type="EMBL" id="QJQ02395.1"/>
    </source>
</evidence>
<protein>
    <submittedName>
        <fullName evidence="2">Uncharacterized protein</fullName>
    </submittedName>
</protein>
<evidence type="ECO:0000256" key="1">
    <source>
        <dbReference type="SAM" id="Phobius"/>
    </source>
</evidence>
<dbReference type="EMBL" id="CP008956">
    <property type="protein sequence ID" value="QJQ02395.1"/>
    <property type="molecule type" value="Genomic_DNA"/>
</dbReference>
<feature type="transmembrane region" description="Helical" evidence="1">
    <location>
        <begin position="29"/>
        <end position="51"/>
    </location>
</feature>
<keyword evidence="1" id="KW-0472">Membrane</keyword>
<proteinExistence type="predicted"/>
<accession>A0A6M3ZUS1</accession>